<feature type="compositionally biased region" description="Basic residues" evidence="1">
    <location>
        <begin position="96"/>
        <end position="119"/>
    </location>
</feature>
<gene>
    <name evidence="2" type="ORF">B0H16DRAFT_999563</name>
</gene>
<dbReference type="PANTHER" id="PTHR11362:SF82">
    <property type="entry name" value="PHOSPHATIDYLETHANOLAMINE-BINDING PROTEIN 4"/>
    <property type="match status" value="1"/>
</dbReference>
<evidence type="ECO:0000256" key="1">
    <source>
        <dbReference type="SAM" id="MobiDB-lite"/>
    </source>
</evidence>
<dbReference type="SUPFAM" id="SSF49777">
    <property type="entry name" value="PEBP-like"/>
    <property type="match status" value="1"/>
</dbReference>
<dbReference type="EMBL" id="JARKIB010000089">
    <property type="protein sequence ID" value="KAJ7743871.1"/>
    <property type="molecule type" value="Genomic_DNA"/>
</dbReference>
<evidence type="ECO:0000313" key="3">
    <source>
        <dbReference type="Proteomes" id="UP001215598"/>
    </source>
</evidence>
<protein>
    <recommendedName>
        <fullName evidence="4">PEBP-like protein</fullName>
    </recommendedName>
</protein>
<dbReference type="CDD" id="cd00866">
    <property type="entry name" value="PEBP_euk"/>
    <property type="match status" value="1"/>
</dbReference>
<dbReference type="Pfam" id="PF01161">
    <property type="entry name" value="PBP"/>
    <property type="match status" value="1"/>
</dbReference>
<dbReference type="InterPro" id="IPR036610">
    <property type="entry name" value="PEBP-like_sf"/>
</dbReference>
<dbReference type="Gene3D" id="1.20.58.1180">
    <property type="match status" value="1"/>
</dbReference>
<sequence length="652" mass="74018">MLRLGRLAGPLKRHATNKGDLGLALSQSSPGNSAAASTTSGNASGWKKKAPPPPPRPVGGGRTTGEQTKKFSPSIKPRPAVAVTPTPISTPDRILHVPKRPTHGRLTRKARPSRPKKWVKPPARIPTARTAQRARRRRRLHARASVFSSARFPRFRLGFHVLRHKEPLRRGRRGRLARWLRIKLLTKGELQTRRNRKRIGRPEISLKRPRRWNRPLPGGILPAYDEALRVIRADAWRVRAEAQRKTREVTQLHKVLSGEVPGKEVEGEEKTILEGELEKKRAKLHILDVQSEVNLPEVRWSVTNAMTDMSIPSHRHLVEQRWRKDGDLDLLMERLHQMNVIPDVLPVIHPSIDLHVAARLMPQHFDALMERNKFQRRVNTFKDVIPGNYLIPQQTRVPPKLYANVFHTDVRLYTMLLVDPDVPDEANHTFTTFLHWLKPNIPLSATHVGRIPLLNTHTRYIPPHPQRGTPYHRYTTLLLPQPPLPGMKYSLNTEALLTAQQARLDQSLRDRAAADAQLAKEAEEAVRAAGVIGRGRRHSSHPTHPNATIPPPTSGEDPLANVVTISQRIDVPVVTMAQRLGFDVRAFVKQYGLNAAVGGGTHMFREVWDKYVGAVYRYELRRAQPIYGRPPRPDPQRETHSAPTRRKYRIDA</sequence>
<feature type="compositionally biased region" description="Basic and acidic residues" evidence="1">
    <location>
        <begin position="631"/>
        <end position="640"/>
    </location>
</feature>
<dbReference type="AlphaFoldDB" id="A0AAD7IKY1"/>
<dbReference type="Gene3D" id="3.90.280.10">
    <property type="entry name" value="PEBP-like"/>
    <property type="match status" value="2"/>
</dbReference>
<organism evidence="2 3">
    <name type="scientific">Mycena metata</name>
    <dbReference type="NCBI Taxonomy" id="1033252"/>
    <lineage>
        <taxon>Eukaryota</taxon>
        <taxon>Fungi</taxon>
        <taxon>Dikarya</taxon>
        <taxon>Basidiomycota</taxon>
        <taxon>Agaricomycotina</taxon>
        <taxon>Agaricomycetes</taxon>
        <taxon>Agaricomycetidae</taxon>
        <taxon>Agaricales</taxon>
        <taxon>Marasmiineae</taxon>
        <taxon>Mycenaceae</taxon>
        <taxon>Mycena</taxon>
    </lineage>
</organism>
<keyword evidence="3" id="KW-1185">Reference proteome</keyword>
<dbReference type="InterPro" id="IPR035810">
    <property type="entry name" value="PEBP_euk"/>
</dbReference>
<proteinExistence type="predicted"/>
<evidence type="ECO:0000313" key="2">
    <source>
        <dbReference type="EMBL" id="KAJ7743871.1"/>
    </source>
</evidence>
<comment type="caution">
    <text evidence="2">The sequence shown here is derived from an EMBL/GenBank/DDBJ whole genome shotgun (WGS) entry which is preliminary data.</text>
</comment>
<feature type="region of interest" description="Disordered" evidence="1">
    <location>
        <begin position="1"/>
        <end position="132"/>
    </location>
</feature>
<evidence type="ECO:0008006" key="4">
    <source>
        <dbReference type="Google" id="ProtNLM"/>
    </source>
</evidence>
<dbReference type="Proteomes" id="UP001215598">
    <property type="component" value="Unassembled WGS sequence"/>
</dbReference>
<accession>A0AAD7IKY1</accession>
<dbReference type="InterPro" id="IPR008914">
    <property type="entry name" value="PEBP"/>
</dbReference>
<reference evidence="2" key="1">
    <citation type="submission" date="2023-03" db="EMBL/GenBank/DDBJ databases">
        <title>Massive genome expansion in bonnet fungi (Mycena s.s.) driven by repeated elements and novel gene families across ecological guilds.</title>
        <authorList>
            <consortium name="Lawrence Berkeley National Laboratory"/>
            <person name="Harder C.B."/>
            <person name="Miyauchi S."/>
            <person name="Viragh M."/>
            <person name="Kuo A."/>
            <person name="Thoen E."/>
            <person name="Andreopoulos B."/>
            <person name="Lu D."/>
            <person name="Skrede I."/>
            <person name="Drula E."/>
            <person name="Henrissat B."/>
            <person name="Morin E."/>
            <person name="Kohler A."/>
            <person name="Barry K."/>
            <person name="LaButti K."/>
            <person name="Morin E."/>
            <person name="Salamov A."/>
            <person name="Lipzen A."/>
            <person name="Mereny Z."/>
            <person name="Hegedus B."/>
            <person name="Baldrian P."/>
            <person name="Stursova M."/>
            <person name="Weitz H."/>
            <person name="Taylor A."/>
            <person name="Grigoriev I.V."/>
            <person name="Nagy L.G."/>
            <person name="Martin F."/>
            <person name="Kauserud H."/>
        </authorList>
    </citation>
    <scope>NUCLEOTIDE SEQUENCE</scope>
    <source>
        <strain evidence="2">CBHHK182m</strain>
    </source>
</reference>
<name>A0AAD7IKY1_9AGAR</name>
<feature type="region of interest" description="Disordered" evidence="1">
    <location>
        <begin position="625"/>
        <end position="652"/>
    </location>
</feature>
<feature type="compositionally biased region" description="Low complexity" evidence="1">
    <location>
        <begin position="28"/>
        <end position="45"/>
    </location>
</feature>
<feature type="region of interest" description="Disordered" evidence="1">
    <location>
        <begin position="532"/>
        <end position="558"/>
    </location>
</feature>
<feature type="compositionally biased region" description="Basic residues" evidence="1">
    <location>
        <begin position="643"/>
        <end position="652"/>
    </location>
</feature>
<dbReference type="PANTHER" id="PTHR11362">
    <property type="entry name" value="PHOSPHATIDYLETHANOLAMINE-BINDING PROTEIN"/>
    <property type="match status" value="1"/>
</dbReference>